<keyword evidence="6" id="KW-1185">Reference proteome</keyword>
<name>A0A556AB21_9BURK</name>
<dbReference type="RefSeq" id="WP_143949985.1">
    <property type="nucleotide sequence ID" value="NZ_BAABMB010000003.1"/>
</dbReference>
<comment type="cofactor">
    <cofactor evidence="1">
        <name>Fe(2+)</name>
        <dbReference type="ChEBI" id="CHEBI:29033"/>
    </cofactor>
</comment>
<dbReference type="Pfam" id="PF02668">
    <property type="entry name" value="TauD"/>
    <property type="match status" value="1"/>
</dbReference>
<reference evidence="5 6" key="1">
    <citation type="submission" date="2019-07" db="EMBL/GenBank/DDBJ databases">
        <title>Qingshengfaniella alkalisoli gen. nov., sp. nov., isolated from saline soil.</title>
        <authorList>
            <person name="Xu L."/>
            <person name="Huang X.-X."/>
            <person name="Sun J.-Q."/>
        </authorList>
    </citation>
    <scope>NUCLEOTIDE SEQUENCE [LARGE SCALE GENOMIC DNA]</scope>
    <source>
        <strain evidence="5 6">DSM 27279</strain>
    </source>
</reference>
<feature type="domain" description="TauD/TfdA-like" evidence="4">
    <location>
        <begin position="49"/>
        <end position="302"/>
    </location>
</feature>
<comment type="caution">
    <text evidence="5">The sequence shown here is derived from an EMBL/GenBank/DDBJ whole genome shotgun (WGS) entry which is preliminary data.</text>
</comment>
<dbReference type="EMBL" id="VLTJ01000039">
    <property type="protein sequence ID" value="TSH90071.1"/>
    <property type="molecule type" value="Genomic_DNA"/>
</dbReference>
<sequence>MQAKAGWLAGQAQQDNTWVQRLTPEAVAGFDTALAHAKASGRPLIELRQSDFPLPAASREALARAVAATQGPWGLCLLRGFPVDRWTEDDCRIAYWGMGLHMGVARTQNRASDIMNDVRDAGGTYKVTNGRGYNTNAALDFHTDSSDVVALLCRRTAKRGGESKVVSSRALHAAFVRRRPDLEPVLREPFFYSYQGAQDPAQPPYYSIPLLGAAEAPFAFRINRKNVVAAQRDFPEVPRLTARQLEALDLIDELLQDPELCFSMQLEQGDMQLLNNYTTVHSRTDFEDHEAFDLKRHLLRLWLAIPGSQRLPDDWGPYYGDSRPGSVRGGLRGSARTQAFERYEQEQAAVLGMPLAPFDPAAQSRLAPEHAHTD</sequence>
<keyword evidence="2" id="KW-0560">Oxidoreductase</keyword>
<evidence type="ECO:0000256" key="2">
    <source>
        <dbReference type="ARBA" id="ARBA00023002"/>
    </source>
</evidence>
<dbReference type="GO" id="GO:0017000">
    <property type="term" value="P:antibiotic biosynthetic process"/>
    <property type="evidence" value="ECO:0007669"/>
    <property type="project" value="UniProtKB-KW"/>
</dbReference>
<gene>
    <name evidence="5" type="ORF">FOZ76_19665</name>
</gene>
<dbReference type="InterPro" id="IPR003819">
    <property type="entry name" value="TauD/TfdA-like"/>
</dbReference>
<evidence type="ECO:0000313" key="5">
    <source>
        <dbReference type="EMBL" id="TSH90071.1"/>
    </source>
</evidence>
<dbReference type="GO" id="GO:0016706">
    <property type="term" value="F:2-oxoglutarate-dependent dioxygenase activity"/>
    <property type="evidence" value="ECO:0007669"/>
    <property type="project" value="UniProtKB-ARBA"/>
</dbReference>
<dbReference type="Gene3D" id="3.60.130.10">
    <property type="entry name" value="Clavaminate synthase-like"/>
    <property type="match status" value="1"/>
</dbReference>
<accession>A0A556AB21</accession>
<keyword evidence="5" id="KW-0223">Dioxygenase</keyword>
<evidence type="ECO:0000313" key="6">
    <source>
        <dbReference type="Proteomes" id="UP000318405"/>
    </source>
</evidence>
<dbReference type="PANTHER" id="PTHR10696:SF56">
    <property type="entry name" value="TAUD_TFDA-LIKE DOMAIN-CONTAINING PROTEIN"/>
    <property type="match status" value="1"/>
</dbReference>
<dbReference type="SUPFAM" id="SSF51197">
    <property type="entry name" value="Clavaminate synthase-like"/>
    <property type="match status" value="1"/>
</dbReference>
<dbReference type="InterPro" id="IPR050411">
    <property type="entry name" value="AlphaKG_dependent_hydroxylases"/>
</dbReference>
<proteinExistence type="predicted"/>
<evidence type="ECO:0000256" key="1">
    <source>
        <dbReference type="ARBA" id="ARBA00001954"/>
    </source>
</evidence>
<dbReference type="AlphaFoldDB" id="A0A556AB21"/>
<evidence type="ECO:0000259" key="4">
    <source>
        <dbReference type="Pfam" id="PF02668"/>
    </source>
</evidence>
<keyword evidence="3" id="KW-0045">Antibiotic biosynthesis</keyword>
<dbReference type="OrthoDB" id="753054at2"/>
<organism evidence="5 6">
    <name type="scientific">Verticiella sediminum</name>
    <dbReference type="NCBI Taxonomy" id="1247510"/>
    <lineage>
        <taxon>Bacteria</taxon>
        <taxon>Pseudomonadati</taxon>
        <taxon>Pseudomonadota</taxon>
        <taxon>Betaproteobacteria</taxon>
        <taxon>Burkholderiales</taxon>
        <taxon>Alcaligenaceae</taxon>
        <taxon>Verticiella</taxon>
    </lineage>
</organism>
<dbReference type="PANTHER" id="PTHR10696">
    <property type="entry name" value="GAMMA-BUTYROBETAINE HYDROXYLASE-RELATED"/>
    <property type="match status" value="1"/>
</dbReference>
<dbReference type="InterPro" id="IPR042098">
    <property type="entry name" value="TauD-like_sf"/>
</dbReference>
<protein>
    <submittedName>
        <fullName evidence="5">TauD/TfdA family dioxygenase</fullName>
    </submittedName>
</protein>
<evidence type="ECO:0000256" key="3">
    <source>
        <dbReference type="ARBA" id="ARBA00023194"/>
    </source>
</evidence>
<dbReference type="Proteomes" id="UP000318405">
    <property type="component" value="Unassembled WGS sequence"/>
</dbReference>